<dbReference type="RefSeq" id="WP_185991119.1">
    <property type="nucleotide sequence ID" value="NZ_JACCAE010000001.1"/>
</dbReference>
<evidence type="ECO:0000313" key="6">
    <source>
        <dbReference type="Proteomes" id="UP000554054"/>
    </source>
</evidence>
<accession>A0A852VMP4</accession>
<evidence type="ECO:0000313" key="5">
    <source>
        <dbReference type="EMBL" id="NYF98292.1"/>
    </source>
</evidence>
<sequence length="253" mass="25272">MRTTRRIATATALAAIVGLPMAAGASAQGQDGHELTANLTQLNDSGASGTAWATVDGNKVDIKLETQGMTAEAPHAQHIHIGGKNVCPTNDQEGTGPDGALTTMDAAGQYGGVQVSLTKDPGKTDASAALDVPNFPTGESYTYSRSITVSDEIAEQISNGDGVVVAHGVDLDGSGKYDGDAKSSLDDSLPLEATAPTACGTLDVAQMTMPEGGVETGGTSTAGVEYPAAIALGAVALGLGGAGLFAARKRTNA</sequence>
<dbReference type="GO" id="GO:0006801">
    <property type="term" value="P:superoxide metabolic process"/>
    <property type="evidence" value="ECO:0007669"/>
    <property type="project" value="InterPro"/>
</dbReference>
<name>A0A852VMP4_9MICO</name>
<evidence type="ECO:0000259" key="4">
    <source>
        <dbReference type="Pfam" id="PF07452"/>
    </source>
</evidence>
<dbReference type="Proteomes" id="UP000554054">
    <property type="component" value="Unassembled WGS sequence"/>
</dbReference>
<dbReference type="InterPro" id="IPR036423">
    <property type="entry name" value="SOD-like_Cu/Zn_dom_sf"/>
</dbReference>
<keyword evidence="2" id="KW-0472">Membrane</keyword>
<feature type="chain" id="PRO_5038622035" evidence="3">
    <location>
        <begin position="28"/>
        <end position="253"/>
    </location>
</feature>
<keyword evidence="3" id="KW-0732">Signal</keyword>
<keyword evidence="6" id="KW-1185">Reference proteome</keyword>
<evidence type="ECO:0000256" key="2">
    <source>
        <dbReference type="SAM" id="Phobius"/>
    </source>
</evidence>
<gene>
    <name evidence="5" type="ORF">BJY20_001684</name>
</gene>
<dbReference type="InterPro" id="IPR010895">
    <property type="entry name" value="CHRD"/>
</dbReference>
<dbReference type="AlphaFoldDB" id="A0A852VMP4"/>
<keyword evidence="2" id="KW-0812">Transmembrane</keyword>
<feature type="signal peptide" evidence="3">
    <location>
        <begin position="1"/>
        <end position="27"/>
    </location>
</feature>
<dbReference type="Pfam" id="PF07452">
    <property type="entry name" value="CHRD"/>
    <property type="match status" value="1"/>
</dbReference>
<protein>
    <submittedName>
        <fullName evidence="5">Cu/Zn superoxide dismutase</fullName>
    </submittedName>
</protein>
<keyword evidence="2" id="KW-1133">Transmembrane helix</keyword>
<comment type="similarity">
    <text evidence="1">Belongs to the Cu-Zn superoxide dismutase family.</text>
</comment>
<feature type="domain" description="CHRD" evidence="4">
    <location>
        <begin position="39"/>
        <end position="160"/>
    </location>
</feature>
<evidence type="ECO:0000256" key="3">
    <source>
        <dbReference type="SAM" id="SignalP"/>
    </source>
</evidence>
<comment type="caution">
    <text evidence="5">The sequence shown here is derived from an EMBL/GenBank/DDBJ whole genome shotgun (WGS) entry which is preliminary data.</text>
</comment>
<dbReference type="GO" id="GO:0046872">
    <property type="term" value="F:metal ion binding"/>
    <property type="evidence" value="ECO:0007669"/>
    <property type="project" value="InterPro"/>
</dbReference>
<feature type="transmembrane region" description="Helical" evidence="2">
    <location>
        <begin position="226"/>
        <end position="247"/>
    </location>
</feature>
<evidence type="ECO:0000256" key="1">
    <source>
        <dbReference type="ARBA" id="ARBA00010457"/>
    </source>
</evidence>
<organism evidence="5 6">
    <name type="scientific">Janibacter cremeus</name>
    <dbReference type="NCBI Taxonomy" id="1285192"/>
    <lineage>
        <taxon>Bacteria</taxon>
        <taxon>Bacillati</taxon>
        <taxon>Actinomycetota</taxon>
        <taxon>Actinomycetes</taxon>
        <taxon>Micrococcales</taxon>
        <taxon>Intrasporangiaceae</taxon>
        <taxon>Janibacter</taxon>
    </lineage>
</organism>
<dbReference type="EMBL" id="JACCAE010000001">
    <property type="protein sequence ID" value="NYF98292.1"/>
    <property type="molecule type" value="Genomic_DNA"/>
</dbReference>
<reference evidence="5 6" key="1">
    <citation type="submission" date="2020-07" db="EMBL/GenBank/DDBJ databases">
        <title>Sequencing the genomes of 1000 actinobacteria strains.</title>
        <authorList>
            <person name="Klenk H.-P."/>
        </authorList>
    </citation>
    <scope>NUCLEOTIDE SEQUENCE [LARGE SCALE GENOMIC DNA]</scope>
    <source>
        <strain evidence="5 6">DSM 26154</strain>
    </source>
</reference>
<proteinExistence type="inferred from homology"/>
<dbReference type="Gene3D" id="2.60.40.200">
    <property type="entry name" value="Superoxide dismutase, copper/zinc binding domain"/>
    <property type="match status" value="1"/>
</dbReference>